<proteinExistence type="predicted"/>
<organism evidence="1 2">
    <name type="scientific">Melastoma candidum</name>
    <dbReference type="NCBI Taxonomy" id="119954"/>
    <lineage>
        <taxon>Eukaryota</taxon>
        <taxon>Viridiplantae</taxon>
        <taxon>Streptophyta</taxon>
        <taxon>Embryophyta</taxon>
        <taxon>Tracheophyta</taxon>
        <taxon>Spermatophyta</taxon>
        <taxon>Magnoliopsida</taxon>
        <taxon>eudicotyledons</taxon>
        <taxon>Gunneridae</taxon>
        <taxon>Pentapetalae</taxon>
        <taxon>rosids</taxon>
        <taxon>malvids</taxon>
        <taxon>Myrtales</taxon>
        <taxon>Melastomataceae</taxon>
        <taxon>Melastomatoideae</taxon>
        <taxon>Melastomateae</taxon>
        <taxon>Melastoma</taxon>
    </lineage>
</organism>
<comment type="caution">
    <text evidence="1">The sequence shown here is derived from an EMBL/GenBank/DDBJ whole genome shotgun (WGS) entry which is preliminary data.</text>
</comment>
<keyword evidence="2" id="KW-1185">Reference proteome</keyword>
<name>A0ACB9P871_9MYRT</name>
<gene>
    <name evidence="1" type="ORF">MLD38_027653</name>
</gene>
<dbReference type="Proteomes" id="UP001057402">
    <property type="component" value="Chromosome 7"/>
</dbReference>
<accession>A0ACB9P871</accession>
<protein>
    <submittedName>
        <fullName evidence="1">Uncharacterized protein</fullName>
    </submittedName>
</protein>
<evidence type="ECO:0000313" key="1">
    <source>
        <dbReference type="EMBL" id="KAI4343115.1"/>
    </source>
</evidence>
<sequence>MHGIVLANDQHGFLCFPGKTMPFASARCKNPVLAFRCRKSANFAVGFSSFAANNVKRVPRLSLDRIVSGKVNALANGGSDDGVGSLSLTRIHAPGLLFLTSGELPRKGALRKVKFERKETRRGYEKVKVASRDGTGGEKKQNFRRSLNGQIRAQQCLEEKDKPDSKENRVDREAKRVSKDESVRKERRVLVKDFNGRDAVVDHRRTSAAKYDSFSKERRAVDKDFKGSGSVVDRQHASATKDRSFGKERQASDKDFYGCGAVVDRQRTSAPKDKSFQEERRLLVRDFSGRGPIVDRQRTSAAKDESFREERQVLVKDFNSRGAIVDRRRTSAAKDESFREERQVLVKDFNGYSALVDCQRTSAANDLGREDRYAEGRKPCTGRRSSGLDRHVDSQGAETATYGNTKNNVKLLGNGFREEKLIVHGYSNEQRFRNKKKAWHNEDDDIGFEIDRAAFRTSRVPDEIVDKRKPSRMEMEERIQKLANGLNGADIEIPEWMFSQMMRSAKIKFCDHSMMRIIQILGKFGNWRRVLQVIEWLQVRERYKSHKLRYVYTAALDAMGKARRPVEALILFHTMQNHMSSYPDLVAYHSIAVTLGQAGHMKELFDVIDVMKSPPKKIKASKLLGWDPRLEPDLVVYNAVLNACVKRKQWEGAFWVLQQLEQSGQKPSSTTYGLVMEVMFACEKYNLVHELFRKVKRSGIPSALIYKVLVNTLWREGKTDEAVSAVREMEQRGIVGPAALYYDLARCLCSAGRCQEALLLIDKICKVASKPLVVTYTGLIQTCLDTGEFKMLFSSSRR</sequence>
<reference evidence="2" key="1">
    <citation type="journal article" date="2023" name="Front. Plant Sci.">
        <title>Chromosomal-level genome assembly of Melastoma candidum provides insights into trichome evolution.</title>
        <authorList>
            <person name="Zhong Y."/>
            <person name="Wu W."/>
            <person name="Sun C."/>
            <person name="Zou P."/>
            <person name="Liu Y."/>
            <person name="Dai S."/>
            <person name="Zhou R."/>
        </authorList>
    </citation>
    <scope>NUCLEOTIDE SEQUENCE [LARGE SCALE GENOMIC DNA]</scope>
</reference>
<dbReference type="EMBL" id="CM042886">
    <property type="protein sequence ID" value="KAI4343115.1"/>
    <property type="molecule type" value="Genomic_DNA"/>
</dbReference>
<evidence type="ECO:0000313" key="2">
    <source>
        <dbReference type="Proteomes" id="UP001057402"/>
    </source>
</evidence>